<dbReference type="STRING" id="649747.HMPREF0083_04556"/>
<dbReference type="Proteomes" id="UP000016511">
    <property type="component" value="Unassembled WGS sequence"/>
</dbReference>
<evidence type="ECO:0000313" key="11">
    <source>
        <dbReference type="Proteomes" id="UP000016511"/>
    </source>
</evidence>
<dbReference type="EMBL" id="AWSJ01000281">
    <property type="protein sequence ID" value="ERI07374.1"/>
    <property type="molecule type" value="Genomic_DNA"/>
</dbReference>
<dbReference type="Pfam" id="PF00072">
    <property type="entry name" value="Response_reg"/>
    <property type="match status" value="1"/>
</dbReference>
<dbReference type="SUPFAM" id="SSF52172">
    <property type="entry name" value="CheY-like"/>
    <property type="match status" value="1"/>
</dbReference>
<feature type="domain" description="Response regulatory" evidence="8">
    <location>
        <begin position="6"/>
        <end position="116"/>
    </location>
</feature>
<dbReference type="GO" id="GO:0005829">
    <property type="term" value="C:cytosol"/>
    <property type="evidence" value="ECO:0007669"/>
    <property type="project" value="TreeGrafter"/>
</dbReference>
<dbReference type="InterPro" id="IPR039420">
    <property type="entry name" value="WalR-like"/>
</dbReference>
<evidence type="ECO:0000256" key="7">
    <source>
        <dbReference type="PROSITE-ProRule" id="PRU01091"/>
    </source>
</evidence>
<dbReference type="SMART" id="SM00448">
    <property type="entry name" value="REC"/>
    <property type="match status" value="1"/>
</dbReference>
<evidence type="ECO:0000256" key="3">
    <source>
        <dbReference type="ARBA" id="ARBA00023015"/>
    </source>
</evidence>
<dbReference type="Gene3D" id="1.10.10.10">
    <property type="entry name" value="Winged helix-like DNA-binding domain superfamily/Winged helix DNA-binding domain"/>
    <property type="match status" value="1"/>
</dbReference>
<dbReference type="GO" id="GO:0000976">
    <property type="term" value="F:transcription cis-regulatory region binding"/>
    <property type="evidence" value="ECO:0007669"/>
    <property type="project" value="TreeGrafter"/>
</dbReference>
<dbReference type="InterPro" id="IPR011006">
    <property type="entry name" value="CheY-like_superfamily"/>
</dbReference>
<dbReference type="PROSITE" id="PS51755">
    <property type="entry name" value="OMPR_PHOB"/>
    <property type="match status" value="1"/>
</dbReference>
<keyword evidence="5" id="KW-0804">Transcription</keyword>
<dbReference type="GO" id="GO:0032993">
    <property type="term" value="C:protein-DNA complex"/>
    <property type="evidence" value="ECO:0007669"/>
    <property type="project" value="TreeGrafter"/>
</dbReference>
<evidence type="ECO:0000259" key="8">
    <source>
        <dbReference type="PROSITE" id="PS50110"/>
    </source>
</evidence>
<keyword evidence="4 7" id="KW-0238">DNA-binding</keyword>
<accession>U1WFQ7</accession>
<name>U1WFQ7_ANEAE</name>
<dbReference type="eggNOG" id="COG0745">
    <property type="taxonomic scope" value="Bacteria"/>
</dbReference>
<evidence type="ECO:0000313" key="10">
    <source>
        <dbReference type="EMBL" id="ERI07374.1"/>
    </source>
</evidence>
<protein>
    <submittedName>
        <fullName evidence="10">Putative alkaline phosphatase synthesis transcriptional regulatory protein PhoP</fullName>
    </submittedName>
</protein>
<feature type="DNA-binding region" description="OmpR/PhoB-type" evidence="7">
    <location>
        <begin position="123"/>
        <end position="218"/>
    </location>
</feature>
<dbReference type="GO" id="GO:0006355">
    <property type="term" value="P:regulation of DNA-templated transcription"/>
    <property type="evidence" value="ECO:0007669"/>
    <property type="project" value="InterPro"/>
</dbReference>
<dbReference type="PROSITE" id="PS50110">
    <property type="entry name" value="RESPONSE_REGULATORY"/>
    <property type="match status" value="1"/>
</dbReference>
<dbReference type="PANTHER" id="PTHR48111">
    <property type="entry name" value="REGULATOR OF RPOS"/>
    <property type="match status" value="1"/>
</dbReference>
<feature type="domain" description="OmpR/PhoB-type" evidence="9">
    <location>
        <begin position="123"/>
        <end position="218"/>
    </location>
</feature>
<evidence type="ECO:0000256" key="4">
    <source>
        <dbReference type="ARBA" id="ARBA00023125"/>
    </source>
</evidence>
<keyword evidence="3" id="KW-0805">Transcription regulation</keyword>
<dbReference type="AlphaFoldDB" id="U1WFQ7"/>
<dbReference type="CDD" id="cd00383">
    <property type="entry name" value="trans_reg_C"/>
    <property type="match status" value="1"/>
</dbReference>
<organism evidence="10 11">
    <name type="scientific">Aneurinibacillus aneurinilyticus ATCC 12856</name>
    <dbReference type="NCBI Taxonomy" id="649747"/>
    <lineage>
        <taxon>Bacteria</taxon>
        <taxon>Bacillati</taxon>
        <taxon>Bacillota</taxon>
        <taxon>Bacilli</taxon>
        <taxon>Bacillales</taxon>
        <taxon>Paenibacillaceae</taxon>
        <taxon>Aneurinibacillus group</taxon>
        <taxon>Aneurinibacillus</taxon>
    </lineage>
</organism>
<comment type="caution">
    <text evidence="10">The sequence shown here is derived from an EMBL/GenBank/DDBJ whole genome shotgun (WGS) entry which is preliminary data.</text>
</comment>
<dbReference type="SMART" id="SM00862">
    <property type="entry name" value="Trans_reg_C"/>
    <property type="match status" value="1"/>
</dbReference>
<evidence type="ECO:0000256" key="2">
    <source>
        <dbReference type="ARBA" id="ARBA00023012"/>
    </source>
</evidence>
<dbReference type="HOGENOM" id="CLU_000445_30_3_9"/>
<dbReference type="InterPro" id="IPR001789">
    <property type="entry name" value="Sig_transdc_resp-reg_receiver"/>
</dbReference>
<evidence type="ECO:0000256" key="1">
    <source>
        <dbReference type="ARBA" id="ARBA00022553"/>
    </source>
</evidence>
<keyword evidence="1 6" id="KW-0597">Phosphoprotein</keyword>
<gene>
    <name evidence="10" type="ORF">HMPREF0083_04556</name>
</gene>
<dbReference type="PANTHER" id="PTHR48111:SF40">
    <property type="entry name" value="PHOSPHATE REGULON TRANSCRIPTIONAL REGULATORY PROTEIN PHOB"/>
    <property type="match status" value="1"/>
</dbReference>
<evidence type="ECO:0000256" key="6">
    <source>
        <dbReference type="PROSITE-ProRule" id="PRU00169"/>
    </source>
</evidence>
<dbReference type="Gene3D" id="6.10.250.690">
    <property type="match status" value="1"/>
</dbReference>
<proteinExistence type="predicted"/>
<dbReference type="InterPro" id="IPR001867">
    <property type="entry name" value="OmpR/PhoB-type_DNA-bd"/>
</dbReference>
<keyword evidence="11" id="KW-1185">Reference proteome</keyword>
<dbReference type="Pfam" id="PF00486">
    <property type="entry name" value="Trans_reg_C"/>
    <property type="match status" value="1"/>
</dbReference>
<dbReference type="GO" id="GO:0000156">
    <property type="term" value="F:phosphorelay response regulator activity"/>
    <property type="evidence" value="ECO:0007669"/>
    <property type="project" value="TreeGrafter"/>
</dbReference>
<evidence type="ECO:0000256" key="5">
    <source>
        <dbReference type="ARBA" id="ARBA00023163"/>
    </source>
</evidence>
<feature type="modified residue" description="4-aspartylphosphate" evidence="6">
    <location>
        <position position="55"/>
    </location>
</feature>
<sequence>MILVATILIVEDEVSINELIKRNLQSVGHTCISVFDGRAAIHELAQQEVDLVLLDIMLPEIDGYEVFQQIQGIPTIFLTARSNLSDKVKGLTLGADDYLVKPFEMLELLARVDAVLRRTKKESNNFKLDGIKIDFESRQVFLNEHPVECTPKEFDLLEVLVNNRNIALSRDRLLELAWGYDYVGDTRTVDVHIQKLRKKLDMESRIKTVYKMGYRLEV</sequence>
<reference evidence="10 11" key="1">
    <citation type="submission" date="2013-08" db="EMBL/GenBank/DDBJ databases">
        <authorList>
            <person name="Weinstock G."/>
            <person name="Sodergren E."/>
            <person name="Wylie T."/>
            <person name="Fulton L."/>
            <person name="Fulton R."/>
            <person name="Fronick C."/>
            <person name="O'Laughlin M."/>
            <person name="Godfrey J."/>
            <person name="Miner T."/>
            <person name="Herter B."/>
            <person name="Appelbaum E."/>
            <person name="Cordes M."/>
            <person name="Lek S."/>
            <person name="Wollam A."/>
            <person name="Pepin K.H."/>
            <person name="Palsikar V.B."/>
            <person name="Mitreva M."/>
            <person name="Wilson R.K."/>
        </authorList>
    </citation>
    <scope>NUCLEOTIDE SEQUENCE [LARGE SCALE GENOMIC DNA]</scope>
    <source>
        <strain evidence="10 11">ATCC 12856</strain>
    </source>
</reference>
<dbReference type="PATRIC" id="fig|649747.3.peg.4108"/>
<keyword evidence="2" id="KW-0902">Two-component regulatory system</keyword>
<dbReference type="InterPro" id="IPR036388">
    <property type="entry name" value="WH-like_DNA-bd_sf"/>
</dbReference>
<evidence type="ECO:0000259" key="9">
    <source>
        <dbReference type="PROSITE" id="PS51755"/>
    </source>
</evidence>
<dbReference type="Gene3D" id="3.40.50.2300">
    <property type="match status" value="1"/>
</dbReference>